<evidence type="ECO:0000313" key="2">
    <source>
        <dbReference type="EMBL" id="MBP1901427.1"/>
    </source>
</evidence>
<comment type="caution">
    <text evidence="2">The sequence shown here is derived from an EMBL/GenBank/DDBJ whole genome shotgun (WGS) entry which is preliminary data.</text>
</comment>
<reference evidence="2 3" key="1">
    <citation type="submission" date="2021-03" db="EMBL/GenBank/DDBJ databases">
        <title>Genomic Encyclopedia of Type Strains, Phase IV (KMG-IV): sequencing the most valuable type-strain genomes for metagenomic binning, comparative biology and taxonomic classification.</title>
        <authorList>
            <person name="Goeker M."/>
        </authorList>
    </citation>
    <scope>NUCLEOTIDE SEQUENCE [LARGE SCALE GENOMIC DNA]</scope>
    <source>
        <strain evidence="2 3">DSM 12287</strain>
    </source>
</reference>
<keyword evidence="1" id="KW-1133">Transmembrane helix</keyword>
<dbReference type="EMBL" id="JAGGKE010000003">
    <property type="protein sequence ID" value="MBP1901427.1"/>
    <property type="molecule type" value="Genomic_DNA"/>
</dbReference>
<organism evidence="2 3">
    <name type="scientific">Halorubrum trapanicum</name>
    <dbReference type="NCBI Taxonomy" id="29284"/>
    <lineage>
        <taxon>Archaea</taxon>
        <taxon>Methanobacteriati</taxon>
        <taxon>Methanobacteriota</taxon>
        <taxon>Stenosarchaea group</taxon>
        <taxon>Halobacteria</taxon>
        <taxon>Halobacteriales</taxon>
        <taxon>Haloferacaceae</taxon>
        <taxon>Halorubrum</taxon>
    </lineage>
</organism>
<accession>A0A8J7R7E5</accession>
<gene>
    <name evidence="2" type="ORF">J2744_001097</name>
</gene>
<feature type="transmembrane region" description="Helical" evidence="1">
    <location>
        <begin position="47"/>
        <end position="67"/>
    </location>
</feature>
<feature type="transmembrane region" description="Helical" evidence="1">
    <location>
        <begin position="21"/>
        <end position="41"/>
    </location>
</feature>
<dbReference type="OrthoDB" id="330985at2157"/>
<keyword evidence="3" id="KW-1185">Reference proteome</keyword>
<keyword evidence="1" id="KW-0812">Transmembrane</keyword>
<sequence length="151" mass="15622">MSLARRVLLGSNPNGSPRRHRLLVPPLCFLVSFAAYALGVFAHAGGVVFLAVDAAALGVLAAAVLAYRRAGIALAWVAVYGALLGSNADHYLLGLPGRPLGERVAALVELDGLVFVGVEALALGTVAWVVGTAASRAVDEARDRRRDAPAE</sequence>
<keyword evidence="1" id="KW-0472">Membrane</keyword>
<name>A0A8J7R7E5_9EURY</name>
<proteinExistence type="predicted"/>
<dbReference type="RefSeq" id="WP_209545502.1">
    <property type="nucleotide sequence ID" value="NZ_BAAADX010000006.1"/>
</dbReference>
<feature type="transmembrane region" description="Helical" evidence="1">
    <location>
        <begin position="113"/>
        <end position="135"/>
    </location>
</feature>
<evidence type="ECO:0000256" key="1">
    <source>
        <dbReference type="SAM" id="Phobius"/>
    </source>
</evidence>
<feature type="transmembrane region" description="Helical" evidence="1">
    <location>
        <begin position="74"/>
        <end position="93"/>
    </location>
</feature>
<evidence type="ECO:0000313" key="3">
    <source>
        <dbReference type="Proteomes" id="UP000770586"/>
    </source>
</evidence>
<dbReference type="Proteomes" id="UP000770586">
    <property type="component" value="Unassembled WGS sequence"/>
</dbReference>
<protein>
    <submittedName>
        <fullName evidence="2">Uncharacterized protein</fullName>
    </submittedName>
</protein>
<dbReference type="AlphaFoldDB" id="A0A8J7R7E5"/>